<reference evidence="3" key="1">
    <citation type="journal article" date="2020" name="Stud. Mycol.">
        <title>101 Dothideomycetes genomes: a test case for predicting lifestyles and emergence of pathogens.</title>
        <authorList>
            <person name="Haridas S."/>
            <person name="Albert R."/>
            <person name="Binder M."/>
            <person name="Bloem J."/>
            <person name="Labutti K."/>
            <person name="Salamov A."/>
            <person name="Andreopoulos B."/>
            <person name="Baker S."/>
            <person name="Barry K."/>
            <person name="Bills G."/>
            <person name="Bluhm B."/>
            <person name="Cannon C."/>
            <person name="Castanera R."/>
            <person name="Culley D."/>
            <person name="Daum C."/>
            <person name="Ezra D."/>
            <person name="Gonzalez J."/>
            <person name="Henrissat B."/>
            <person name="Kuo A."/>
            <person name="Liang C."/>
            <person name="Lipzen A."/>
            <person name="Lutzoni F."/>
            <person name="Magnuson J."/>
            <person name="Mondo S."/>
            <person name="Nolan M."/>
            <person name="Ohm R."/>
            <person name="Pangilinan J."/>
            <person name="Park H.-J."/>
            <person name="Ramirez L."/>
            <person name="Alfaro M."/>
            <person name="Sun H."/>
            <person name="Tritt A."/>
            <person name="Yoshinaga Y."/>
            <person name="Zwiers L.-H."/>
            <person name="Turgeon B."/>
            <person name="Goodwin S."/>
            <person name="Spatafora J."/>
            <person name="Crous P."/>
            <person name="Grigoriev I."/>
        </authorList>
    </citation>
    <scope>NUCLEOTIDE SEQUENCE</scope>
    <source>
        <strain evidence="3">CBS 122367</strain>
    </source>
</reference>
<dbReference type="Proteomes" id="UP000799291">
    <property type="component" value="Unassembled WGS sequence"/>
</dbReference>
<organism evidence="3 4">
    <name type="scientific">Lentithecium fluviatile CBS 122367</name>
    <dbReference type="NCBI Taxonomy" id="1168545"/>
    <lineage>
        <taxon>Eukaryota</taxon>
        <taxon>Fungi</taxon>
        <taxon>Dikarya</taxon>
        <taxon>Ascomycota</taxon>
        <taxon>Pezizomycotina</taxon>
        <taxon>Dothideomycetes</taxon>
        <taxon>Pleosporomycetidae</taxon>
        <taxon>Pleosporales</taxon>
        <taxon>Massarineae</taxon>
        <taxon>Lentitheciaceae</taxon>
        <taxon>Lentithecium</taxon>
    </lineage>
</organism>
<protein>
    <submittedName>
        <fullName evidence="3">Glycoside hydrolase family 85 protein</fullName>
    </submittedName>
</protein>
<evidence type="ECO:0000259" key="2">
    <source>
        <dbReference type="Pfam" id="PF03644"/>
    </source>
</evidence>
<feature type="domain" description="Cytosolic endo-beta-N-acetylglucosaminidase TIM barrel" evidence="2">
    <location>
        <begin position="110"/>
        <end position="418"/>
    </location>
</feature>
<evidence type="ECO:0000313" key="4">
    <source>
        <dbReference type="Proteomes" id="UP000799291"/>
    </source>
</evidence>
<gene>
    <name evidence="3" type="ORF">K458DRAFT_484595</name>
</gene>
<dbReference type="EMBL" id="MU005573">
    <property type="protein sequence ID" value="KAF2688597.1"/>
    <property type="molecule type" value="Genomic_DNA"/>
</dbReference>
<dbReference type="PANTHER" id="PTHR13246:SF1">
    <property type="entry name" value="CYTOSOLIC ENDO-BETA-N-ACETYLGLUCOSAMINIDASE"/>
    <property type="match status" value="1"/>
</dbReference>
<proteinExistence type="predicted"/>
<evidence type="ECO:0000313" key="3">
    <source>
        <dbReference type="EMBL" id="KAF2688597.1"/>
    </source>
</evidence>
<dbReference type="OrthoDB" id="284473at2759"/>
<dbReference type="Gene3D" id="3.20.20.80">
    <property type="entry name" value="Glycosidases"/>
    <property type="match status" value="1"/>
</dbReference>
<sequence>MAHLLGWKDVLKPIRDGYRHLFPPPDSGPTPEERERQRQLDRLKGFTYFDTIAQLESWNEAESDPLQRANTPLLPRPRGIRKEKEPKADVLLCHDYSGCYHGYEAVQPTGLDEESYTCEYLQFVDTFIYFSHKLICIPPPSWTNLLHRNGVKALGTLLVEPQTQDAERLLHHNAGGGRSPAYPMAKKLAAMAHHYGFDGWLLNIEKPFSKKHWDCSVLEDFSRQLRDALGADRRLIWYDAITTANKVAYQNALNAKNMPFAKACGGILVNYCWKEEDARNSYQMAKQHDLSPDQVFFGIDVWAQNKSSFTHPRVTYPEFGGGGTNTGIAVNELANLGLSAGIFAPAWSFEHFPKHGHRVERSMWDGRSAPEKITCSCGESSTYHPDNRGYSITRSARQYPAGSDSFFYTDFSRGFGRHGEQEITRLYGGKTMHSQLSSQSVLPHMSRTSARDDRVESGVNIMSQRLEDVLDESRLVIEAYSVLPLGDTESEVYERWLALFNLDMPADGTLLLTISYKCCLQLSMGSVSFYLKFTSGTHFLRLEESEDDHFQTLSVCIGSELGDTRRLEELGVHVRAPQLGHRNAQILELGKIRIVPRTAGSVPSLVRLEDVRLERRGEGEMEHRRLSWMYCDQREAECRAPSLPYSETTGPFSWFSVEIDGLSLGRAYATECTVAESLMKELRGKEVEVSIAGIGFDGEKLAGSSVRVQID</sequence>
<dbReference type="GO" id="GO:0005829">
    <property type="term" value="C:cytosol"/>
    <property type="evidence" value="ECO:0007669"/>
    <property type="project" value="UniProtKB-SubCell"/>
</dbReference>
<dbReference type="InterPro" id="IPR032979">
    <property type="entry name" value="ENGase"/>
</dbReference>
<dbReference type="Pfam" id="PF03644">
    <property type="entry name" value="Glyco_hydro_85"/>
    <property type="match status" value="1"/>
</dbReference>
<dbReference type="GO" id="GO:0033925">
    <property type="term" value="F:mannosyl-glycoprotein endo-beta-N-acetylglucosaminidase activity"/>
    <property type="evidence" value="ECO:0007669"/>
    <property type="project" value="UniProtKB-EC"/>
</dbReference>
<dbReference type="PANTHER" id="PTHR13246">
    <property type="entry name" value="ENDO BETA N-ACETYLGLUCOSAMINIDASE"/>
    <property type="match status" value="1"/>
</dbReference>
<name>A0A6G1JDF1_9PLEO</name>
<evidence type="ECO:0000256" key="1">
    <source>
        <dbReference type="SAM" id="MobiDB-lite"/>
    </source>
</evidence>
<keyword evidence="3" id="KW-0378">Hydrolase</keyword>
<keyword evidence="4" id="KW-1185">Reference proteome</keyword>
<dbReference type="InterPro" id="IPR005201">
    <property type="entry name" value="TIM_ENGase"/>
</dbReference>
<dbReference type="AlphaFoldDB" id="A0A6G1JDF1"/>
<feature type="region of interest" description="Disordered" evidence="1">
    <location>
        <begin position="18"/>
        <end position="37"/>
    </location>
</feature>
<accession>A0A6G1JDF1</accession>